<sequence>MKRIFFTLTAATFFLAFSGGNAIAQTAAKANSSTKVNTSTKSTAKPRISRTNDTSMFARYRQRSLLRITDTTGIGLGLRSDSLRRLNFKPGRPALPVQNNPNPYSNSPVVHPDRPALKTPAIAPKTKTKD</sequence>
<keyword evidence="2" id="KW-0732">Signal</keyword>
<evidence type="ECO:0000256" key="1">
    <source>
        <dbReference type="SAM" id="MobiDB-lite"/>
    </source>
</evidence>
<name>A0A2U2PJW5_9SPHI</name>
<evidence type="ECO:0000256" key="2">
    <source>
        <dbReference type="SAM" id="SignalP"/>
    </source>
</evidence>
<evidence type="ECO:0000313" key="3">
    <source>
        <dbReference type="EMBL" id="PWG81680.1"/>
    </source>
</evidence>
<organism evidence="3 4">
    <name type="scientific">Pararcticibacter amylolyticus</name>
    <dbReference type="NCBI Taxonomy" id="2173175"/>
    <lineage>
        <taxon>Bacteria</taxon>
        <taxon>Pseudomonadati</taxon>
        <taxon>Bacteroidota</taxon>
        <taxon>Sphingobacteriia</taxon>
        <taxon>Sphingobacteriales</taxon>
        <taxon>Sphingobacteriaceae</taxon>
        <taxon>Pararcticibacter</taxon>
    </lineage>
</organism>
<feature type="compositionally biased region" description="Low complexity" evidence="1">
    <location>
        <begin position="96"/>
        <end position="110"/>
    </location>
</feature>
<dbReference type="Proteomes" id="UP000245647">
    <property type="component" value="Unassembled WGS sequence"/>
</dbReference>
<reference evidence="3 4" key="1">
    <citation type="submission" date="2018-04" db="EMBL/GenBank/DDBJ databases">
        <title>Pedobacter chongqingensis sp. nov., isolated from a rottenly hemp rope.</title>
        <authorList>
            <person name="Cai Y."/>
        </authorList>
    </citation>
    <scope>NUCLEOTIDE SEQUENCE [LARGE SCALE GENOMIC DNA]</scope>
    <source>
        <strain evidence="3 4">FJ4-8</strain>
    </source>
</reference>
<dbReference type="RefSeq" id="WP_109414626.1">
    <property type="nucleotide sequence ID" value="NZ_QEAS01000003.1"/>
</dbReference>
<accession>A0A2U2PJW5</accession>
<feature type="signal peptide" evidence="2">
    <location>
        <begin position="1"/>
        <end position="24"/>
    </location>
</feature>
<feature type="chain" id="PRO_5015415503" evidence="2">
    <location>
        <begin position="25"/>
        <end position="130"/>
    </location>
</feature>
<comment type="caution">
    <text evidence="3">The sequence shown here is derived from an EMBL/GenBank/DDBJ whole genome shotgun (WGS) entry which is preliminary data.</text>
</comment>
<protein>
    <submittedName>
        <fullName evidence="3">Uncharacterized protein</fullName>
    </submittedName>
</protein>
<dbReference type="EMBL" id="QEAS01000003">
    <property type="protein sequence ID" value="PWG81680.1"/>
    <property type="molecule type" value="Genomic_DNA"/>
</dbReference>
<gene>
    <name evidence="3" type="ORF">DDR33_04715</name>
</gene>
<keyword evidence="4" id="KW-1185">Reference proteome</keyword>
<evidence type="ECO:0000313" key="4">
    <source>
        <dbReference type="Proteomes" id="UP000245647"/>
    </source>
</evidence>
<proteinExistence type="predicted"/>
<feature type="region of interest" description="Disordered" evidence="1">
    <location>
        <begin position="89"/>
        <end position="130"/>
    </location>
</feature>
<dbReference type="AlphaFoldDB" id="A0A2U2PJW5"/>
<feature type="compositionally biased region" description="Low complexity" evidence="1">
    <location>
        <begin position="117"/>
        <end position="130"/>
    </location>
</feature>